<comment type="caution">
    <text evidence="11">Lacks conserved residue(s) required for the propagation of feature annotation.</text>
</comment>
<evidence type="ECO:0000256" key="5">
    <source>
        <dbReference type="ARBA" id="ARBA00022842"/>
    </source>
</evidence>
<comment type="subunit">
    <text evidence="11">Homodimer.</text>
</comment>
<dbReference type="PANTHER" id="PTHR34699">
    <property type="match status" value="1"/>
</dbReference>
<keyword evidence="6 11" id="KW-0546">Nucleotide metabolism</keyword>
<dbReference type="AlphaFoldDB" id="A0A0D8J9J4"/>
<keyword evidence="14" id="KW-1185">Reference proteome</keyword>
<dbReference type="EC" id="3.6.1.73" evidence="11"/>
<organism evidence="13 14">
    <name type="scientific">Draconibacterium sediminis</name>
    <dbReference type="NCBI Taxonomy" id="1544798"/>
    <lineage>
        <taxon>Bacteria</taxon>
        <taxon>Pseudomonadati</taxon>
        <taxon>Bacteroidota</taxon>
        <taxon>Bacteroidia</taxon>
        <taxon>Marinilabiliales</taxon>
        <taxon>Prolixibacteraceae</taxon>
        <taxon>Draconibacterium</taxon>
    </lineage>
</organism>
<dbReference type="InterPro" id="IPR029001">
    <property type="entry name" value="ITPase-like_fam"/>
</dbReference>
<dbReference type="Pfam" id="PF01931">
    <property type="entry name" value="NTPase_I-T"/>
    <property type="match status" value="1"/>
</dbReference>
<dbReference type="GO" id="GO:0006772">
    <property type="term" value="P:thiamine metabolic process"/>
    <property type="evidence" value="ECO:0007669"/>
    <property type="project" value="TreeGrafter"/>
</dbReference>
<keyword evidence="7 11" id="KW-0464">Manganese</keyword>
<dbReference type="NCBIfam" id="NF003459">
    <property type="entry name" value="PRK05074.1"/>
    <property type="match status" value="1"/>
</dbReference>
<dbReference type="GO" id="GO:0009117">
    <property type="term" value="P:nucleotide metabolic process"/>
    <property type="evidence" value="ECO:0007669"/>
    <property type="project" value="UniProtKB-KW"/>
</dbReference>
<dbReference type="InterPro" id="IPR026533">
    <property type="entry name" value="NTPase/PRRC1"/>
</dbReference>
<dbReference type="GO" id="GO:0103023">
    <property type="term" value="F:ITPase activity"/>
    <property type="evidence" value="ECO:0007669"/>
    <property type="project" value="UniProtKB-EC"/>
</dbReference>
<sequence length="172" mass="18367">MKIVVASKNPVKINATDAGFSTYFEGVEVLGVSVESGVSDQPKSDAETLKGAINRVENARKKFSDADYWVGIEGGLSVNGSEVEAFAWIVISSGEKTGKARTTSFQLPAKVAELIAEGYELGDANDMLFKQQNSKQKSGAVGLLTGNKINRTALYKQAVQLALVSFLNPGLY</sequence>
<comment type="catalytic activity">
    <reaction evidence="8 11">
        <text>ITP + H2O = IDP + phosphate + H(+)</text>
        <dbReference type="Rhea" id="RHEA:28330"/>
        <dbReference type="ChEBI" id="CHEBI:15377"/>
        <dbReference type="ChEBI" id="CHEBI:15378"/>
        <dbReference type="ChEBI" id="CHEBI:43474"/>
        <dbReference type="ChEBI" id="CHEBI:58280"/>
        <dbReference type="ChEBI" id="CHEBI:61402"/>
        <dbReference type="EC" id="3.6.1.73"/>
    </reaction>
</comment>
<evidence type="ECO:0000256" key="7">
    <source>
        <dbReference type="ARBA" id="ARBA00023211"/>
    </source>
</evidence>
<name>A0A0D8J9J4_9BACT</name>
<dbReference type="STRING" id="1544798.LH29_17960"/>
<dbReference type="PANTHER" id="PTHR34699:SF2">
    <property type="entry name" value="NON-CANONICAL PURINE NTP PHOSPHATASE_PRRC1 DOMAIN-CONTAINING PROTEIN"/>
    <property type="match status" value="1"/>
</dbReference>
<comment type="catalytic activity">
    <reaction evidence="9 11">
        <text>XTP + H2O = XDP + phosphate + H(+)</text>
        <dbReference type="Rhea" id="RHEA:28406"/>
        <dbReference type="ChEBI" id="CHEBI:15377"/>
        <dbReference type="ChEBI" id="CHEBI:15378"/>
        <dbReference type="ChEBI" id="CHEBI:43474"/>
        <dbReference type="ChEBI" id="CHEBI:59884"/>
        <dbReference type="ChEBI" id="CHEBI:61314"/>
        <dbReference type="EC" id="3.6.1.73"/>
    </reaction>
</comment>
<evidence type="ECO:0000256" key="4">
    <source>
        <dbReference type="ARBA" id="ARBA00022801"/>
    </source>
</evidence>
<dbReference type="GO" id="GO:0000166">
    <property type="term" value="F:nucleotide binding"/>
    <property type="evidence" value="ECO:0007669"/>
    <property type="project" value="UniProtKB-KW"/>
</dbReference>
<keyword evidence="4 11" id="KW-0378">Hydrolase</keyword>
<dbReference type="FunFam" id="3.90.950.10:FF:000002">
    <property type="entry name" value="Inosine/xanthosine triphosphatase"/>
    <property type="match status" value="1"/>
</dbReference>
<dbReference type="NCBIfam" id="TIGR00258">
    <property type="entry name" value="inosine/xanthosine triphosphatase"/>
    <property type="match status" value="1"/>
</dbReference>
<evidence type="ECO:0000256" key="11">
    <source>
        <dbReference type="HAMAP-Rule" id="MF_00648"/>
    </source>
</evidence>
<dbReference type="EMBL" id="JRHC01000005">
    <property type="protein sequence ID" value="KJF42453.1"/>
    <property type="molecule type" value="Genomic_DNA"/>
</dbReference>
<accession>A0A0D8J9J4</accession>
<dbReference type="GO" id="GO:0046872">
    <property type="term" value="F:metal ion binding"/>
    <property type="evidence" value="ECO:0007669"/>
    <property type="project" value="UniProtKB-KW"/>
</dbReference>
<keyword evidence="3 11" id="KW-0547">Nucleotide-binding</keyword>
<dbReference type="OrthoDB" id="164951at2"/>
<dbReference type="InterPro" id="IPR050299">
    <property type="entry name" value="YjjX_NTPase"/>
</dbReference>
<dbReference type="InterPro" id="IPR002786">
    <property type="entry name" value="Non_canon_purine_NTPase"/>
</dbReference>
<dbReference type="Gene3D" id="3.90.950.10">
    <property type="match status" value="1"/>
</dbReference>
<feature type="binding site" evidence="11">
    <location>
        <position position="35"/>
    </location>
    <ligand>
        <name>Mg(2+)</name>
        <dbReference type="ChEBI" id="CHEBI:18420"/>
    </ligand>
</feature>
<evidence type="ECO:0000256" key="3">
    <source>
        <dbReference type="ARBA" id="ARBA00022741"/>
    </source>
</evidence>
<evidence type="ECO:0000256" key="9">
    <source>
        <dbReference type="ARBA" id="ARBA00048781"/>
    </source>
</evidence>
<dbReference type="SUPFAM" id="SSF52972">
    <property type="entry name" value="ITPase-like"/>
    <property type="match status" value="1"/>
</dbReference>
<reference evidence="13 14" key="1">
    <citation type="submission" date="2014-09" db="EMBL/GenBank/DDBJ databases">
        <title>Draft Genome Sequence of Draconibacterium sp. JN14CK-3.</title>
        <authorList>
            <person name="Dong C."/>
            <person name="Lai Q."/>
            <person name="Shao Z."/>
        </authorList>
    </citation>
    <scope>NUCLEOTIDE SEQUENCE [LARGE SCALE GENOMIC DNA]</scope>
    <source>
        <strain evidence="13 14">JN14CK-3</strain>
    </source>
</reference>
<keyword evidence="2 11" id="KW-0479">Metal-binding</keyword>
<feature type="binding site" evidence="11">
    <location>
        <begin position="65"/>
        <end position="66"/>
    </location>
    <ligand>
        <name>substrate</name>
    </ligand>
</feature>
<comment type="similarity">
    <text evidence="10 11">Belongs to the YjjX NTPase family.</text>
</comment>
<feature type="binding site" evidence="11">
    <location>
        <position position="65"/>
    </location>
    <ligand>
        <name>Mg(2+)</name>
        <dbReference type="ChEBI" id="CHEBI:18420"/>
    </ligand>
</feature>
<comment type="function">
    <text evidence="11">Phosphatase that hydrolyzes non-canonical purine nucleotides such as XTP and ITP to their respective diphosphate derivatives. Probably excludes non-canonical purines from DNA/RNA precursor pool, thus preventing their incorporation into DNA/RNA and avoiding chromosomal lesions.</text>
</comment>
<keyword evidence="5 11" id="KW-0460">Magnesium</keyword>
<comment type="cofactor">
    <cofactor evidence="1">
        <name>Mn(2+)</name>
        <dbReference type="ChEBI" id="CHEBI:29035"/>
    </cofactor>
</comment>
<proteinExistence type="inferred from homology"/>
<comment type="caution">
    <text evidence="13">The sequence shown here is derived from an EMBL/GenBank/DDBJ whole genome shotgun (WGS) entry which is preliminary data.</text>
</comment>
<dbReference type="HAMAP" id="MF_00648">
    <property type="entry name" value="Non_canon_purine_NTPase_YjjX"/>
    <property type="match status" value="1"/>
</dbReference>
<evidence type="ECO:0000256" key="2">
    <source>
        <dbReference type="ARBA" id="ARBA00022723"/>
    </source>
</evidence>
<comment type="cofactor">
    <cofactor evidence="11">
        <name>Mg(2+)</name>
        <dbReference type="ChEBI" id="CHEBI:18420"/>
    </cofactor>
    <cofactor evidence="11">
        <name>Mn(2+)</name>
        <dbReference type="ChEBI" id="CHEBI:29035"/>
    </cofactor>
    <text evidence="11">Binds 1 divalent metal cation per subunit; can use either Mg(2+) or Mn(2+).</text>
</comment>
<evidence type="ECO:0000313" key="13">
    <source>
        <dbReference type="EMBL" id="KJF42453.1"/>
    </source>
</evidence>
<evidence type="ECO:0000256" key="1">
    <source>
        <dbReference type="ARBA" id="ARBA00001936"/>
    </source>
</evidence>
<evidence type="ECO:0000256" key="8">
    <source>
        <dbReference type="ARBA" id="ARBA00048174"/>
    </source>
</evidence>
<feature type="domain" description="Non-canonical purine NTP phosphatase/PRRC1" evidence="12">
    <location>
        <begin position="6"/>
        <end position="167"/>
    </location>
</feature>
<gene>
    <name evidence="13" type="ORF">LH29_17960</name>
</gene>
<dbReference type="Proteomes" id="UP000032544">
    <property type="component" value="Unassembled WGS sequence"/>
</dbReference>
<evidence type="ECO:0000259" key="12">
    <source>
        <dbReference type="Pfam" id="PF01931"/>
    </source>
</evidence>
<evidence type="ECO:0000313" key="14">
    <source>
        <dbReference type="Proteomes" id="UP000032544"/>
    </source>
</evidence>
<evidence type="ECO:0000256" key="6">
    <source>
        <dbReference type="ARBA" id="ARBA00023080"/>
    </source>
</evidence>
<protein>
    <recommendedName>
        <fullName evidence="11">Probable inosine/xanthosine triphosphatase</fullName>
        <shortName evidence="11">ITPase/XTPase</shortName>
        <ecNumber evidence="11">3.6.1.73</ecNumber>
    </recommendedName>
    <alternativeName>
        <fullName evidence="11">Non-canonical purine NTP phosphatase</fullName>
    </alternativeName>
    <alternativeName>
        <fullName evidence="11">Non-standard purine NTP phosphatase</fullName>
    </alternativeName>
    <alternativeName>
        <fullName evidence="11">Nucleoside-triphosphate phosphatase</fullName>
        <shortName evidence="11">NTPase</shortName>
    </alternativeName>
</protein>
<evidence type="ECO:0000256" key="10">
    <source>
        <dbReference type="ARBA" id="ARBA00060855"/>
    </source>
</evidence>
<dbReference type="RefSeq" id="WP_045032160.1">
    <property type="nucleotide sequence ID" value="NZ_JRHC01000005.1"/>
</dbReference>